<evidence type="ECO:0000313" key="1">
    <source>
        <dbReference type="EMBL" id="CBI27405.3"/>
    </source>
</evidence>
<dbReference type="InParanoid" id="D7TA83"/>
<gene>
    <name evidence="1" type="ordered locus">VIT_01s0010g00620</name>
</gene>
<dbReference type="HOGENOM" id="CLU_2431445_0_0_1"/>
<accession>D7TA83</accession>
<protein>
    <submittedName>
        <fullName evidence="1">Uncharacterized protein</fullName>
    </submittedName>
</protein>
<reference evidence="2" key="1">
    <citation type="journal article" date="2007" name="Nature">
        <title>The grapevine genome sequence suggests ancestral hexaploidization in major angiosperm phyla.</title>
        <authorList>
            <consortium name="The French-Italian Public Consortium for Grapevine Genome Characterization."/>
            <person name="Jaillon O."/>
            <person name="Aury J.-M."/>
            <person name="Noel B."/>
            <person name="Policriti A."/>
            <person name="Clepet C."/>
            <person name="Casagrande A."/>
            <person name="Choisne N."/>
            <person name="Aubourg S."/>
            <person name="Vitulo N."/>
            <person name="Jubin C."/>
            <person name="Vezzi A."/>
            <person name="Legeai F."/>
            <person name="Hugueney P."/>
            <person name="Dasilva C."/>
            <person name="Horner D."/>
            <person name="Mica E."/>
            <person name="Jublot D."/>
            <person name="Poulain J."/>
            <person name="Bruyere C."/>
            <person name="Billault A."/>
            <person name="Segurens B."/>
            <person name="Gouyvenoux M."/>
            <person name="Ugarte E."/>
            <person name="Cattonaro F."/>
            <person name="Anthouard V."/>
            <person name="Vico V."/>
            <person name="Del Fabbro C."/>
            <person name="Alaux M."/>
            <person name="Di Gaspero G."/>
            <person name="Dumas V."/>
            <person name="Felice N."/>
            <person name="Paillard S."/>
            <person name="Juman I."/>
            <person name="Moroldo M."/>
            <person name="Scalabrin S."/>
            <person name="Canaguier A."/>
            <person name="Le Clainche I."/>
            <person name="Malacrida G."/>
            <person name="Durand E."/>
            <person name="Pesole G."/>
            <person name="Laucou V."/>
            <person name="Chatelet P."/>
            <person name="Merdinoglu D."/>
            <person name="Delledonne M."/>
            <person name="Pezzotti M."/>
            <person name="Lecharny A."/>
            <person name="Scarpelli C."/>
            <person name="Artiguenave F."/>
            <person name="Pe M.E."/>
            <person name="Valle G."/>
            <person name="Morgante M."/>
            <person name="Caboche M."/>
            <person name="Adam-Blondon A.-F."/>
            <person name="Weissenbach J."/>
            <person name="Quetier F."/>
            <person name="Wincker P."/>
        </authorList>
    </citation>
    <scope>NUCLEOTIDE SEQUENCE [LARGE SCALE GENOMIC DNA]</scope>
    <source>
        <strain evidence="2">cv. Pinot noir / PN40024</strain>
    </source>
</reference>
<dbReference type="OrthoDB" id="5973539at2759"/>
<keyword evidence="2" id="KW-1185">Reference proteome</keyword>
<proteinExistence type="predicted"/>
<sequence>MYQDAYIQYVYPIAVNSKYCNVFTENKRVVSVVSTSDFGKVCGFSHLLLLNSHFLNFICLYVTIKQAPAFSFLKIVKLLRQGVKCVYPLLT</sequence>
<name>D7TA83_VITVI</name>
<organism evidence="1 2">
    <name type="scientific">Vitis vinifera</name>
    <name type="common">Grape</name>
    <dbReference type="NCBI Taxonomy" id="29760"/>
    <lineage>
        <taxon>Eukaryota</taxon>
        <taxon>Viridiplantae</taxon>
        <taxon>Streptophyta</taxon>
        <taxon>Embryophyta</taxon>
        <taxon>Tracheophyta</taxon>
        <taxon>Spermatophyta</taxon>
        <taxon>Magnoliopsida</taxon>
        <taxon>eudicotyledons</taxon>
        <taxon>Gunneridae</taxon>
        <taxon>Pentapetalae</taxon>
        <taxon>rosids</taxon>
        <taxon>Vitales</taxon>
        <taxon>Vitaceae</taxon>
        <taxon>Viteae</taxon>
        <taxon>Vitis</taxon>
    </lineage>
</organism>
<dbReference type="EMBL" id="FN595754">
    <property type="protein sequence ID" value="CBI27405.3"/>
    <property type="molecule type" value="Genomic_DNA"/>
</dbReference>
<dbReference type="AlphaFoldDB" id="D7TA83"/>
<dbReference type="Proteomes" id="UP000009183">
    <property type="component" value="Chromosome 1"/>
</dbReference>
<dbReference type="STRING" id="29760.D7TA83"/>
<dbReference type="PaxDb" id="29760-VIT_01s0010g00620.t01"/>
<evidence type="ECO:0000313" key="2">
    <source>
        <dbReference type="Proteomes" id="UP000009183"/>
    </source>
</evidence>